<proteinExistence type="predicted"/>
<evidence type="ECO:0000313" key="3">
    <source>
        <dbReference type="Proteomes" id="UP000243719"/>
    </source>
</evidence>
<sequence length="55" mass="6182">MMPLGFVFHRPEPIPGEPARDPMTEPHPEDAPGAVPLDDDDESKGKPLEHRRGRR</sequence>
<dbReference type="EMBL" id="FNLO01000009">
    <property type="protein sequence ID" value="SDV49874.1"/>
    <property type="molecule type" value="Genomic_DNA"/>
</dbReference>
<accession>A0A1H2PSD4</accession>
<feature type="compositionally biased region" description="Basic and acidic residues" evidence="1">
    <location>
        <begin position="18"/>
        <end position="30"/>
    </location>
</feature>
<feature type="compositionally biased region" description="Basic and acidic residues" evidence="1">
    <location>
        <begin position="43"/>
        <end position="55"/>
    </location>
</feature>
<evidence type="ECO:0000313" key="2">
    <source>
        <dbReference type="EMBL" id="SDV49874.1"/>
    </source>
</evidence>
<dbReference type="AlphaFoldDB" id="A0A1H2PSD4"/>
<protein>
    <submittedName>
        <fullName evidence="2">Uncharacterized protein</fullName>
    </submittedName>
</protein>
<name>A0A1H2PSD4_9BURK</name>
<feature type="region of interest" description="Disordered" evidence="1">
    <location>
        <begin position="1"/>
        <end position="55"/>
    </location>
</feature>
<gene>
    <name evidence="2" type="ORF">SAMN05216551_109208</name>
</gene>
<dbReference type="Proteomes" id="UP000243719">
    <property type="component" value="Unassembled WGS sequence"/>
</dbReference>
<keyword evidence="3" id="KW-1185">Reference proteome</keyword>
<evidence type="ECO:0000256" key="1">
    <source>
        <dbReference type="SAM" id="MobiDB-lite"/>
    </source>
</evidence>
<reference evidence="3" key="1">
    <citation type="submission" date="2016-09" db="EMBL/GenBank/DDBJ databases">
        <authorList>
            <person name="Varghese N."/>
            <person name="Submissions S."/>
        </authorList>
    </citation>
    <scope>NUCLEOTIDE SEQUENCE [LARGE SCALE GENOMIC DNA]</scope>
    <source>
        <strain evidence="3">JS23</strain>
    </source>
</reference>
<organism evidence="2 3">
    <name type="scientific">Chitinasiproducens palmae</name>
    <dbReference type="NCBI Taxonomy" id="1770053"/>
    <lineage>
        <taxon>Bacteria</taxon>
        <taxon>Pseudomonadati</taxon>
        <taxon>Pseudomonadota</taxon>
        <taxon>Betaproteobacteria</taxon>
        <taxon>Burkholderiales</taxon>
        <taxon>Burkholderiaceae</taxon>
        <taxon>Chitinasiproducens</taxon>
    </lineage>
</organism>
<dbReference type="STRING" id="1770053.SAMN05216551_109208"/>